<dbReference type="AlphaFoldDB" id="A0A7L9RS25"/>
<evidence type="ECO:0000256" key="2">
    <source>
        <dbReference type="SAM" id="SignalP"/>
    </source>
</evidence>
<dbReference type="EMBL" id="CP054719">
    <property type="protein sequence ID" value="QOL19413.1"/>
    <property type="molecule type" value="Genomic_DNA"/>
</dbReference>
<protein>
    <submittedName>
        <fullName evidence="3">Uncharacterized protein</fullName>
    </submittedName>
</protein>
<reference evidence="3 4" key="1">
    <citation type="submission" date="2020-06" db="EMBL/GenBank/DDBJ databases">
        <title>The endosymbiont of the kinetoplastid Bodo saltans is a Paracaedibacter-like alpha-proteobacterium possessing a putative toxin-antitoxin system.</title>
        <authorList>
            <person name="Midha S."/>
            <person name="Rigden D.J."/>
            <person name="Siozios S."/>
            <person name="Hurst G.D.D."/>
            <person name="Jackson A.P."/>
        </authorList>
    </citation>
    <scope>NUCLEOTIDE SEQUENCE [LARGE SCALE GENOMIC DNA]</scope>
    <source>
        <strain evidence="3">Lake Konstanz</strain>
    </source>
</reference>
<feature type="signal peptide" evidence="2">
    <location>
        <begin position="1"/>
        <end position="21"/>
    </location>
</feature>
<feature type="compositionally biased region" description="Polar residues" evidence="1">
    <location>
        <begin position="117"/>
        <end position="131"/>
    </location>
</feature>
<feature type="chain" id="PRO_5032976686" evidence="2">
    <location>
        <begin position="22"/>
        <end position="152"/>
    </location>
</feature>
<name>A0A7L9RS25_9PROT</name>
<evidence type="ECO:0000256" key="1">
    <source>
        <dbReference type="SAM" id="MobiDB-lite"/>
    </source>
</evidence>
<dbReference type="RefSeq" id="WP_350332166.1">
    <property type="nucleotide sequence ID" value="NZ_CP054719.1"/>
</dbReference>
<sequence>MMKTPLYASVIIGAFVSTLSAADAINGSNADSPLPGSINRLAQALPPELQQFVCHENIPGISNNVLLRLTQAQYDAHCSVIAGLSHVSFIIIKEEPGLTQSTQDSQPSVASTVVVNFSQDSQESLPPQTQPAFPDSQEPLPPTVPHMLTEES</sequence>
<proteinExistence type="predicted"/>
<feature type="region of interest" description="Disordered" evidence="1">
    <location>
        <begin position="117"/>
        <end position="152"/>
    </location>
</feature>
<evidence type="ECO:0000313" key="4">
    <source>
        <dbReference type="Proteomes" id="UP000594001"/>
    </source>
</evidence>
<accession>A0A7L9RS25</accession>
<organism evidence="3 4">
    <name type="scientific">Candidatus Bodocaedibacter vickermanii</name>
    <dbReference type="NCBI Taxonomy" id="2741701"/>
    <lineage>
        <taxon>Bacteria</taxon>
        <taxon>Pseudomonadati</taxon>
        <taxon>Pseudomonadota</taxon>
        <taxon>Alphaproteobacteria</taxon>
        <taxon>Holosporales</taxon>
        <taxon>Candidatus Paracaedibacteraceae</taxon>
        <taxon>Candidatus Bodocaedibacter</taxon>
    </lineage>
</organism>
<keyword evidence="2" id="KW-0732">Signal</keyword>
<evidence type="ECO:0000313" key="3">
    <source>
        <dbReference type="EMBL" id="QOL19413.1"/>
    </source>
</evidence>
<gene>
    <name evidence="3" type="ORF">CPBP_00165</name>
</gene>
<dbReference type="Proteomes" id="UP000594001">
    <property type="component" value="Chromosome"/>
</dbReference>
<dbReference type="KEGG" id="pbal:CPBP_00165"/>
<keyword evidence="4" id="KW-1185">Reference proteome</keyword>